<protein>
    <submittedName>
        <fullName evidence="2">Uncharacterized protein</fullName>
    </submittedName>
</protein>
<keyword evidence="3" id="KW-1185">Reference proteome</keyword>
<evidence type="ECO:0000313" key="4">
    <source>
        <dbReference type="Proteomes" id="UP001107960"/>
    </source>
</evidence>
<evidence type="ECO:0000313" key="1">
    <source>
        <dbReference type="EMBL" id="MBD3903366.1"/>
    </source>
</evidence>
<gene>
    <name evidence="1" type="ORF">IEW27_01975</name>
    <name evidence="2" type="ORF">LNP80_18760</name>
</gene>
<dbReference type="EMBL" id="JAJJML010000001">
    <property type="protein sequence ID" value="MCC9036263.1"/>
    <property type="molecule type" value="Genomic_DNA"/>
</dbReference>
<accession>A0A9Q3YT97</accession>
<organism evidence="2 4">
    <name type="scientific">Chryseobacterium muglaense</name>
    <dbReference type="NCBI Taxonomy" id="2893752"/>
    <lineage>
        <taxon>Bacteria</taxon>
        <taxon>Pseudomonadati</taxon>
        <taxon>Bacteroidota</taxon>
        <taxon>Flavobacteriia</taxon>
        <taxon>Flavobacteriales</taxon>
        <taxon>Weeksellaceae</taxon>
        <taxon>Chryseobacterium group</taxon>
        <taxon>Chryseobacterium</taxon>
    </lineage>
</organism>
<sequence>MIAEENLFNKSNPQISIPNTNIILLINKLMKSVVPQFKSYVVSDFYKKRKLNEDDFTQIYIEQAQILIRKYDYPFNINGQYRDITNLSKGFSDFYFYPNEQNVSTSTFFPVESKRLPSPEKSREKEYVIGDNNNGGIERYKTEKHGKGINECGLLGFVEKENFNHWMTTINRWITELAQTDKNWKNDEILSELESNTDFSYLGSTAHREDGDVNLTHLWVIVN</sequence>
<dbReference type="EMBL" id="JACXXP010000001">
    <property type="protein sequence ID" value="MBD3903366.1"/>
    <property type="molecule type" value="Genomic_DNA"/>
</dbReference>
<dbReference type="AlphaFoldDB" id="A0A9Q3YT97"/>
<dbReference type="Proteomes" id="UP000603715">
    <property type="component" value="Unassembled WGS sequence"/>
</dbReference>
<reference evidence="2" key="1">
    <citation type="submission" date="2021-11" db="EMBL/GenBank/DDBJ databases">
        <title>Description of novel Chryseobacterium species.</title>
        <authorList>
            <person name="Saticioglu I.B."/>
            <person name="Ay H."/>
            <person name="Altun S."/>
            <person name="Duman M."/>
        </authorList>
    </citation>
    <scope>NUCLEOTIDE SEQUENCE</scope>
    <source>
        <strain evidence="2">C-39</strain>
    </source>
</reference>
<comment type="caution">
    <text evidence="2">The sequence shown here is derived from an EMBL/GenBank/DDBJ whole genome shotgun (WGS) entry which is preliminary data.</text>
</comment>
<dbReference type="RefSeq" id="WP_191177997.1">
    <property type="nucleotide sequence ID" value="NZ_JACXXP010000001.1"/>
</dbReference>
<name>A0A9Q3YT97_9FLAO</name>
<reference evidence="3" key="2">
    <citation type="submission" date="2023-07" db="EMBL/GenBank/DDBJ databases">
        <title>Description of novel Chryseobacterium sp. strain C-2.</title>
        <authorList>
            <person name="Saticioglu I.B."/>
        </authorList>
    </citation>
    <scope>NUCLEOTIDE SEQUENCE [LARGE SCALE GENOMIC DNA]</scope>
    <source>
        <strain evidence="3">C-2</strain>
    </source>
</reference>
<proteinExistence type="predicted"/>
<dbReference type="Proteomes" id="UP001107960">
    <property type="component" value="Unassembled WGS sequence"/>
</dbReference>
<evidence type="ECO:0000313" key="2">
    <source>
        <dbReference type="EMBL" id="MCC9036263.1"/>
    </source>
</evidence>
<evidence type="ECO:0000313" key="3">
    <source>
        <dbReference type="Proteomes" id="UP000603715"/>
    </source>
</evidence>
<reference evidence="1" key="3">
    <citation type="submission" date="2024-05" db="EMBL/GenBank/DDBJ databases">
        <title>Description of novel Chryseobacterium sp. strain C-2.</title>
        <authorList>
            <person name="Saticioglu I.B."/>
        </authorList>
    </citation>
    <scope>NUCLEOTIDE SEQUENCE</scope>
    <source>
        <strain evidence="1">C-2</strain>
    </source>
</reference>